<evidence type="ECO:0000256" key="1">
    <source>
        <dbReference type="SAM" id="MobiDB-lite"/>
    </source>
</evidence>
<dbReference type="AlphaFoldDB" id="A0A5N6DPF0"/>
<dbReference type="OMA" id="YTGFMRV"/>
<feature type="region of interest" description="Disordered" evidence="1">
    <location>
        <begin position="262"/>
        <end position="292"/>
    </location>
</feature>
<dbReference type="VEuPathDB" id="FungiDB:BDV34DRAFT_223910"/>
<dbReference type="Proteomes" id="UP000326532">
    <property type="component" value="Unassembled WGS sequence"/>
</dbReference>
<reference evidence="2 3" key="1">
    <citation type="submission" date="2019-04" db="EMBL/GenBank/DDBJ databases">
        <title>Fungal friends and foes A comparative genomics study of 23 Aspergillus species from section Flavi.</title>
        <authorList>
            <consortium name="DOE Joint Genome Institute"/>
            <person name="Kjaerbolling I."/>
            <person name="Vesth T.C."/>
            <person name="Frisvad J.C."/>
            <person name="Nybo J.L."/>
            <person name="Theobald S."/>
            <person name="Kildgaard S."/>
            <person name="Petersen T.I."/>
            <person name="Kuo A."/>
            <person name="Sato A."/>
            <person name="Lyhne E.K."/>
            <person name="Kogle M.E."/>
            <person name="Wiebenga A."/>
            <person name="Kun R.S."/>
            <person name="Lubbers R.J."/>
            <person name="Makela M.R."/>
            <person name="Barry K."/>
            <person name="Chovatia M."/>
            <person name="Clum A."/>
            <person name="Daum C."/>
            <person name="Haridas S."/>
            <person name="He G."/>
            <person name="LaButti K."/>
            <person name="Lipzen A."/>
            <person name="Mondo S."/>
            <person name="Pangilinan J."/>
            <person name="Riley R."/>
            <person name="Salamov A."/>
            <person name="Simmons B.A."/>
            <person name="Magnuson J.K."/>
            <person name="Henrissat B."/>
            <person name="Mortensen U.H."/>
            <person name="Larsen T.O."/>
            <person name="De vries R.P."/>
            <person name="Grigoriev I.V."/>
            <person name="Machida M."/>
            <person name="Baker S.E."/>
            <person name="Andersen M.R."/>
        </authorList>
    </citation>
    <scope>NUCLEOTIDE SEQUENCE [LARGE SCALE GENOMIC DNA]</scope>
    <source>
        <strain evidence="2 3">CBS 117618</strain>
    </source>
</reference>
<keyword evidence="3" id="KW-1185">Reference proteome</keyword>
<accession>A0A5N6DPF0</accession>
<gene>
    <name evidence="2" type="ORF">BDV34DRAFT_223910</name>
</gene>
<sequence length="292" mass="34358">MNSISAFTPEEPSIDDQVEELDENSFYHHPTWTQRWSHPDFTPEARRAWRNETWYKHSNRLSRNFLRSNLSIRFPWGYIIYRTVYTIESDELWPLAMAKLTRFINDEIEQDLREYPDRYGDNPRPERLVQESHRDVVISDKQRWNGAGIEEVRQHFADYLRKTKLGVDGGCGRFQACMVIDDRSLKSIIACPEPDSEDRFTRPDGFVGMVDGQYNPERKDNPRYSGFMRVKIGFLWWLYMNLRRHEMEELCPNIPPEFIPVYDGGSGEAQDEEGNTHDFPTRPAGLASRARG</sequence>
<organism evidence="2 3">
    <name type="scientific">Aspergillus parasiticus</name>
    <dbReference type="NCBI Taxonomy" id="5067"/>
    <lineage>
        <taxon>Eukaryota</taxon>
        <taxon>Fungi</taxon>
        <taxon>Dikarya</taxon>
        <taxon>Ascomycota</taxon>
        <taxon>Pezizomycotina</taxon>
        <taxon>Eurotiomycetes</taxon>
        <taxon>Eurotiomycetidae</taxon>
        <taxon>Eurotiales</taxon>
        <taxon>Aspergillaceae</taxon>
        <taxon>Aspergillus</taxon>
        <taxon>Aspergillus subgen. Circumdati</taxon>
    </lineage>
</organism>
<evidence type="ECO:0000313" key="3">
    <source>
        <dbReference type="Proteomes" id="UP000326532"/>
    </source>
</evidence>
<evidence type="ECO:0000313" key="2">
    <source>
        <dbReference type="EMBL" id="KAB8207036.1"/>
    </source>
</evidence>
<name>A0A5N6DPF0_ASPPA</name>
<dbReference type="EMBL" id="ML734959">
    <property type="protein sequence ID" value="KAB8207036.1"/>
    <property type="molecule type" value="Genomic_DNA"/>
</dbReference>
<proteinExistence type="predicted"/>
<protein>
    <submittedName>
        <fullName evidence="2">Uncharacterized protein</fullName>
    </submittedName>
</protein>